<organism evidence="19 20">
    <name type="scientific">Esox lucius</name>
    <name type="common">Northern pike</name>
    <dbReference type="NCBI Taxonomy" id="8010"/>
    <lineage>
        <taxon>Eukaryota</taxon>
        <taxon>Metazoa</taxon>
        <taxon>Chordata</taxon>
        <taxon>Craniata</taxon>
        <taxon>Vertebrata</taxon>
        <taxon>Euteleostomi</taxon>
        <taxon>Actinopterygii</taxon>
        <taxon>Neopterygii</taxon>
        <taxon>Teleostei</taxon>
        <taxon>Protacanthopterygii</taxon>
        <taxon>Esociformes</taxon>
        <taxon>Esocidae</taxon>
        <taxon>Esox</taxon>
    </lineage>
</organism>
<dbReference type="SMART" id="SM00220">
    <property type="entry name" value="S_TKc"/>
    <property type="match status" value="1"/>
</dbReference>
<evidence type="ECO:0000256" key="17">
    <source>
        <dbReference type="RuleBase" id="RU000304"/>
    </source>
</evidence>
<feature type="domain" description="Protein kinase" evidence="18">
    <location>
        <begin position="25"/>
        <end position="281"/>
    </location>
</feature>
<evidence type="ECO:0000256" key="10">
    <source>
        <dbReference type="ARBA" id="ARBA00022777"/>
    </source>
</evidence>
<evidence type="ECO:0000256" key="4">
    <source>
        <dbReference type="ARBA" id="ARBA00022499"/>
    </source>
</evidence>
<dbReference type="Proteomes" id="UP000265140">
    <property type="component" value="Chromosome 19"/>
</dbReference>
<reference evidence="20" key="1">
    <citation type="journal article" date="2014" name="PLoS ONE">
        <title>The genome and linkage map of the northern pike (Esox lucius): conserved synteny revealed between the salmonid sister group and the Neoteleostei.</title>
        <authorList>
            <person name="Rondeau E.B."/>
            <person name="Minkley D.R."/>
            <person name="Leong J.S."/>
            <person name="Messmer A.M."/>
            <person name="Jantzen J.R."/>
            <person name="von Schalburg K.R."/>
            <person name="Lemon C."/>
            <person name="Bird N.H."/>
            <person name="Koop B.F."/>
        </authorList>
    </citation>
    <scope>NUCLEOTIDE SEQUENCE</scope>
</reference>
<evidence type="ECO:0000256" key="7">
    <source>
        <dbReference type="ARBA" id="ARBA00022553"/>
    </source>
</evidence>
<keyword evidence="15" id="KW-0539">Nucleus</keyword>
<dbReference type="PANTHER" id="PTHR24347">
    <property type="entry name" value="SERINE/THREONINE-PROTEIN KINASE"/>
    <property type="match status" value="1"/>
</dbReference>
<dbReference type="PROSITE" id="PS00108">
    <property type="entry name" value="PROTEIN_KINASE_ST"/>
    <property type="match status" value="1"/>
</dbReference>
<evidence type="ECO:0000256" key="14">
    <source>
        <dbReference type="ARBA" id="ARBA00022902"/>
    </source>
</evidence>
<reference evidence="19" key="2">
    <citation type="submission" date="2020-02" db="EMBL/GenBank/DDBJ databases">
        <title>Esox lucius (northern pike) genome, fEsoLuc1, primary haplotype.</title>
        <authorList>
            <person name="Myers G."/>
            <person name="Karagic N."/>
            <person name="Meyer A."/>
            <person name="Pippel M."/>
            <person name="Reichard M."/>
            <person name="Winkler S."/>
            <person name="Tracey A."/>
            <person name="Sims Y."/>
            <person name="Howe K."/>
            <person name="Rhie A."/>
            <person name="Formenti G."/>
            <person name="Durbin R."/>
            <person name="Fedrigo O."/>
            <person name="Jarvis E.D."/>
        </authorList>
    </citation>
    <scope>NUCLEOTIDE SEQUENCE [LARGE SCALE GENOMIC DNA]</scope>
</reference>
<proteinExistence type="inferred from homology"/>
<evidence type="ECO:0000256" key="15">
    <source>
        <dbReference type="ARBA" id="ARBA00023242"/>
    </source>
</evidence>
<dbReference type="InterPro" id="IPR017441">
    <property type="entry name" value="Protein_kinase_ATP_BS"/>
</dbReference>
<dbReference type="GeneTree" id="ENSGT00940000156776"/>
<dbReference type="InParanoid" id="A0A6Q2WRC8"/>
<comment type="similarity">
    <text evidence="17">Belongs to the protein kinase superfamily.</text>
</comment>
<name>A0A6Q2WRC8_ESOLU</name>
<evidence type="ECO:0000256" key="16">
    <source>
        <dbReference type="PROSITE-ProRule" id="PRU10141"/>
    </source>
</evidence>
<keyword evidence="8" id="KW-0808">Transferase</keyword>
<evidence type="ECO:0000313" key="19">
    <source>
        <dbReference type="Ensembl" id="ENSELUP00000044204.2"/>
    </source>
</evidence>
<keyword evidence="6" id="KW-0021">Allosteric enzyme</keyword>
<dbReference type="GO" id="GO:0005737">
    <property type="term" value="C:cytoplasm"/>
    <property type="evidence" value="ECO:0007669"/>
    <property type="project" value="UniProtKB-SubCell"/>
</dbReference>
<keyword evidence="20" id="KW-1185">Reference proteome</keyword>
<dbReference type="Bgee" id="ENSELUG00000008100">
    <property type="expression patterns" value="Expressed in head kidney and 13 other cell types or tissues"/>
</dbReference>
<sequence>MARENGESGGDGSWKKNVDDIKKVFEFKEVLGTGAFSEVVLAKEKATGKMVAVKCIPKKALKGKETSIENEIAVLRKIKHENIVALEDIYESPNHLYLIMQLVSGGELFDRIVEKGFYTEMDASRLIKQVLDAVNYLHAMGIVHRDLKPENLLYYNPHDEAKIMISDFGLSKMEGTGDVMATACGTPGYVAPEVLAQKPYSKAVDCWSIGVIAYILLCGYPPFYDENDSKLFEQILKADYEFDAPYWDDISDSAKDFISSLMEKDPEKRFTCDQALAHPWIAGDTALCKNIHESVSRQMRKNFAKSKWRVGSVCTALREFVYESVFCFCFSFLVCLLNCHRRFFCIKSTYLTHRFFPSLSLSTSPLSFSLYLPPLFLSLPPPSVSLSTPPSLSLSTSPLSFSLYLPPLFLSLPPPSSPRPRPSTVTIIHTGNK</sequence>
<dbReference type="FunFam" id="3.30.200.20:FF:000203">
    <property type="entry name" value="Calcium/calmodulin-dependent protein kinase type 1"/>
    <property type="match status" value="1"/>
</dbReference>
<reference evidence="19" key="4">
    <citation type="submission" date="2025-09" db="UniProtKB">
        <authorList>
            <consortium name="Ensembl"/>
        </authorList>
    </citation>
    <scope>IDENTIFICATION</scope>
</reference>
<evidence type="ECO:0000259" key="18">
    <source>
        <dbReference type="PROSITE" id="PS50011"/>
    </source>
</evidence>
<protein>
    <submittedName>
        <fullName evidence="19">Calcium/calmodulin-dependent protein kinase 1Db</fullName>
    </submittedName>
</protein>
<keyword evidence="10" id="KW-0418">Kinase</keyword>
<keyword evidence="9 16" id="KW-0547">Nucleotide-binding</keyword>
<evidence type="ECO:0000256" key="5">
    <source>
        <dbReference type="ARBA" id="ARBA00022527"/>
    </source>
</evidence>
<dbReference type="GO" id="GO:0005634">
    <property type="term" value="C:nucleus"/>
    <property type="evidence" value="ECO:0007669"/>
    <property type="project" value="UniProtKB-SubCell"/>
</dbReference>
<keyword evidence="14" id="KW-0524">Neurogenesis</keyword>
<evidence type="ECO:0000256" key="11">
    <source>
        <dbReference type="ARBA" id="ARBA00022840"/>
    </source>
</evidence>
<evidence type="ECO:0000256" key="6">
    <source>
        <dbReference type="ARBA" id="ARBA00022533"/>
    </source>
</evidence>
<evidence type="ECO:0000256" key="2">
    <source>
        <dbReference type="ARBA" id="ARBA00004496"/>
    </source>
</evidence>
<dbReference type="InterPro" id="IPR000719">
    <property type="entry name" value="Prot_kinase_dom"/>
</dbReference>
<dbReference type="Pfam" id="PF00069">
    <property type="entry name" value="Pkinase"/>
    <property type="match status" value="1"/>
</dbReference>
<keyword evidence="12" id="KW-0832">Ubl conjugation</keyword>
<evidence type="ECO:0000313" key="20">
    <source>
        <dbReference type="Proteomes" id="UP000265140"/>
    </source>
</evidence>
<dbReference type="GO" id="GO:0004674">
    <property type="term" value="F:protein serine/threonine kinase activity"/>
    <property type="evidence" value="ECO:0007669"/>
    <property type="project" value="UniProtKB-KW"/>
</dbReference>
<dbReference type="InterPro" id="IPR011009">
    <property type="entry name" value="Kinase-like_dom_sf"/>
</dbReference>
<evidence type="ECO:0000256" key="8">
    <source>
        <dbReference type="ARBA" id="ARBA00022679"/>
    </source>
</evidence>
<keyword evidence="4" id="KW-1017">Isopeptide bond</keyword>
<evidence type="ECO:0000256" key="12">
    <source>
        <dbReference type="ARBA" id="ARBA00022843"/>
    </source>
</evidence>
<evidence type="ECO:0000256" key="13">
    <source>
        <dbReference type="ARBA" id="ARBA00022860"/>
    </source>
</evidence>
<dbReference type="FunFam" id="1.10.510.10:FF:000026">
    <property type="entry name" value="Calcium/calmodulin-dependent protein kinase type 1"/>
    <property type="match status" value="1"/>
</dbReference>
<feature type="binding site" evidence="16">
    <location>
        <position position="59"/>
    </location>
    <ligand>
        <name>ATP</name>
        <dbReference type="ChEBI" id="CHEBI:30616"/>
    </ligand>
</feature>
<dbReference type="Ensembl" id="ENSELUT00000052341.2">
    <property type="protein sequence ID" value="ENSELUP00000044204.2"/>
    <property type="gene ID" value="ENSELUG00000008100.3"/>
</dbReference>
<dbReference type="AlphaFoldDB" id="A0A6Q2WRC8"/>
<reference evidence="19" key="3">
    <citation type="submission" date="2025-08" db="UniProtKB">
        <authorList>
            <consortium name="Ensembl"/>
        </authorList>
    </citation>
    <scope>IDENTIFICATION</scope>
</reference>
<dbReference type="GO" id="GO:0005524">
    <property type="term" value="F:ATP binding"/>
    <property type="evidence" value="ECO:0007669"/>
    <property type="project" value="UniProtKB-UniRule"/>
</dbReference>
<dbReference type="SUPFAM" id="SSF56112">
    <property type="entry name" value="Protein kinase-like (PK-like)"/>
    <property type="match status" value="1"/>
</dbReference>
<keyword evidence="7" id="KW-0597">Phosphoprotein</keyword>
<dbReference type="GO" id="GO:0005516">
    <property type="term" value="F:calmodulin binding"/>
    <property type="evidence" value="ECO:0007669"/>
    <property type="project" value="UniProtKB-KW"/>
</dbReference>
<dbReference type="Gene3D" id="1.10.510.10">
    <property type="entry name" value="Transferase(Phosphotransferase) domain 1"/>
    <property type="match status" value="1"/>
</dbReference>
<dbReference type="PROSITE" id="PS50011">
    <property type="entry name" value="PROTEIN_KINASE_DOM"/>
    <property type="match status" value="1"/>
</dbReference>
<evidence type="ECO:0000256" key="9">
    <source>
        <dbReference type="ARBA" id="ARBA00022741"/>
    </source>
</evidence>
<keyword evidence="11 16" id="KW-0067">ATP-binding</keyword>
<dbReference type="GO" id="GO:0007399">
    <property type="term" value="P:nervous system development"/>
    <property type="evidence" value="ECO:0007669"/>
    <property type="project" value="UniProtKB-KW"/>
</dbReference>
<dbReference type="InterPro" id="IPR008271">
    <property type="entry name" value="Ser/Thr_kinase_AS"/>
</dbReference>
<keyword evidence="3" id="KW-0963">Cytoplasm</keyword>
<keyword evidence="13" id="KW-0112">Calmodulin-binding</keyword>
<accession>A0A6Q2WRC8</accession>
<keyword evidence="5 17" id="KW-0723">Serine/threonine-protein kinase</keyword>
<evidence type="ECO:0000256" key="1">
    <source>
        <dbReference type="ARBA" id="ARBA00004123"/>
    </source>
</evidence>
<dbReference type="PROSITE" id="PS00107">
    <property type="entry name" value="PROTEIN_KINASE_ATP"/>
    <property type="match status" value="1"/>
</dbReference>
<dbReference type="Gene3D" id="3.30.200.20">
    <property type="entry name" value="Phosphorylase Kinase, domain 1"/>
    <property type="match status" value="1"/>
</dbReference>
<evidence type="ECO:0000256" key="3">
    <source>
        <dbReference type="ARBA" id="ARBA00022490"/>
    </source>
</evidence>
<comment type="subcellular location">
    <subcellularLocation>
        <location evidence="2">Cytoplasm</location>
    </subcellularLocation>
    <subcellularLocation>
        <location evidence="1">Nucleus</location>
    </subcellularLocation>
</comment>